<feature type="transmembrane region" description="Helical" evidence="1">
    <location>
        <begin position="249"/>
        <end position="268"/>
    </location>
</feature>
<keyword evidence="1" id="KW-0812">Transmembrane</keyword>
<protein>
    <recommendedName>
        <fullName evidence="2">DUF6535 domain-containing protein</fullName>
    </recommendedName>
</protein>
<evidence type="ECO:0000313" key="4">
    <source>
        <dbReference type="Proteomes" id="UP000663827"/>
    </source>
</evidence>
<proteinExistence type="predicted"/>
<evidence type="ECO:0000256" key="1">
    <source>
        <dbReference type="SAM" id="Phobius"/>
    </source>
</evidence>
<accession>A0A8H3E1D2</accession>
<evidence type="ECO:0000259" key="2">
    <source>
        <dbReference type="Pfam" id="PF20153"/>
    </source>
</evidence>
<keyword evidence="1" id="KW-0472">Membrane</keyword>
<dbReference type="EMBL" id="CAJNJQ010001842">
    <property type="protein sequence ID" value="CAE7152175.1"/>
    <property type="molecule type" value="Genomic_DNA"/>
</dbReference>
<keyword evidence="1" id="KW-1133">Transmembrane helix</keyword>
<evidence type="ECO:0000313" key="3">
    <source>
        <dbReference type="EMBL" id="CAE7152175.1"/>
    </source>
</evidence>
<dbReference type="Proteomes" id="UP000663827">
    <property type="component" value="Unassembled WGS sequence"/>
</dbReference>
<name>A0A8H3E1D2_9AGAM</name>
<organism evidence="3 4">
    <name type="scientific">Rhizoctonia solani</name>
    <dbReference type="NCBI Taxonomy" id="456999"/>
    <lineage>
        <taxon>Eukaryota</taxon>
        <taxon>Fungi</taxon>
        <taxon>Dikarya</taxon>
        <taxon>Basidiomycota</taxon>
        <taxon>Agaricomycotina</taxon>
        <taxon>Agaricomycetes</taxon>
        <taxon>Cantharellales</taxon>
        <taxon>Ceratobasidiaceae</taxon>
        <taxon>Rhizoctonia</taxon>
    </lineage>
</organism>
<gene>
    <name evidence="3" type="ORF">RDB_LOCUS89464</name>
</gene>
<reference evidence="3" key="1">
    <citation type="submission" date="2021-01" db="EMBL/GenBank/DDBJ databases">
        <authorList>
            <person name="Kaushik A."/>
        </authorList>
    </citation>
    <scope>NUCLEOTIDE SEQUENCE</scope>
    <source>
        <strain evidence="3">AG5</strain>
    </source>
</reference>
<comment type="caution">
    <text evidence="3">The sequence shown here is derived from an EMBL/GenBank/DDBJ whole genome shotgun (WGS) entry which is preliminary data.</text>
</comment>
<feature type="transmembrane region" description="Helical" evidence="1">
    <location>
        <begin position="305"/>
        <end position="329"/>
    </location>
</feature>
<feature type="transmembrane region" description="Helical" evidence="1">
    <location>
        <begin position="335"/>
        <end position="360"/>
    </location>
</feature>
<dbReference type="Pfam" id="PF20153">
    <property type="entry name" value="DUF6535"/>
    <property type="match status" value="1"/>
</dbReference>
<sequence>MATKNLNFYAQGLQKDITITLVFDAPPSRRLFKNFFPVVWKVIELRAGGHAKASIVYNPRLAFGCAQIDQDNLVDSAPWVELKRGDISTISGGPGQRQFGENTRDDNSKLLVCMNDTGDPVDLSLGLVKGNGVNQSYAPTFVWTGVDAGSDLPAIFDPTLTAYVTRDYKETELLRGEIEADVIWTRDLDELDDVTGWTVVEDEATGAFSIEEATLTFIANGSQPSGTSTSSQVEAPLFRASTKAICVNVLWFLSLILSVAVSLISMLAKEWCLEYMANRTGPAGAQARRRQQQWDGLVKWRMRELIMMLPSLIHMSLLLFAIRLCVFLWDVHYGVAIPVVFVAAFAAATYFVCTFVPFLYDYCQYGTVLSRLAKQFMMVRLHPSSRNAIQDQVTGNALNWMIANCETPRSVDIALQSLAAAHEGFPTQVLGKHHAWVMIKQRLEYEGTNNSSEHHKKTTELFQRALEVYPVSPVPSPFVHEATWRFWRR</sequence>
<dbReference type="AlphaFoldDB" id="A0A8H3E1D2"/>
<feature type="domain" description="DUF6535" evidence="2">
    <location>
        <begin position="218"/>
        <end position="329"/>
    </location>
</feature>
<dbReference type="InterPro" id="IPR045338">
    <property type="entry name" value="DUF6535"/>
</dbReference>